<name>A0A5S8I4G7_RABIT</name>
<keyword evidence="7 17" id="KW-0812">Transmembrane</keyword>
<evidence type="ECO:0000256" key="15">
    <source>
        <dbReference type="ARBA" id="ARBA00024169"/>
    </source>
</evidence>
<keyword evidence="4" id="KW-0050">Antiport</keyword>
<dbReference type="GO" id="GO:1901029">
    <property type="term" value="P:negative regulation of mitochondrial outer membrane permeabilization involved in apoptotic signaling pathway"/>
    <property type="evidence" value="ECO:0007669"/>
    <property type="project" value="TreeGrafter"/>
</dbReference>
<evidence type="ECO:0000256" key="1">
    <source>
        <dbReference type="ARBA" id="ARBA00004448"/>
    </source>
</evidence>
<keyword evidence="14 17" id="KW-0472">Membrane</keyword>
<evidence type="ECO:0000256" key="18">
    <source>
        <dbReference type="RuleBase" id="RU000488"/>
    </source>
</evidence>
<accession>A0A5S8I4G7</accession>
<evidence type="ECO:0000256" key="10">
    <source>
        <dbReference type="ARBA" id="ARBA00022799"/>
    </source>
</evidence>
<dbReference type="AlphaFoldDB" id="A0A5S8I4G7"/>
<keyword evidence="9" id="KW-0999">Mitochondrion inner membrane</keyword>
<comment type="function">
    <text evidence="19">Catalyzes the exchange of ADP and ATP across the membrane.</text>
</comment>
<keyword evidence="21" id="KW-1185">Reference proteome</keyword>
<evidence type="ECO:0000256" key="6">
    <source>
        <dbReference type="ARBA" id="ARBA00022553"/>
    </source>
</evidence>
<evidence type="ECO:0000256" key="14">
    <source>
        <dbReference type="ARBA" id="ARBA00023136"/>
    </source>
</evidence>
<feature type="repeat" description="Solcar" evidence="17">
    <location>
        <begin position="6"/>
        <end position="98"/>
    </location>
</feature>
<dbReference type="Proteomes" id="UP000001811">
    <property type="component" value="Chromosome 13"/>
</dbReference>
<comment type="similarity">
    <text evidence="2 18">Belongs to the mitochondrial carrier (TC 2.A.29) family.</text>
</comment>
<dbReference type="Ensembl" id="ENSOCUT00000014987.3">
    <property type="protein sequence ID" value="ENSOCUP00000022784.2"/>
    <property type="gene ID" value="ENSOCUG00000024057.2"/>
</dbReference>
<comment type="subunit">
    <text evidence="19">Monomer.</text>
</comment>
<comment type="subcellular location">
    <subcellularLocation>
        <location evidence="19">Membrane</location>
        <topology evidence="19">Multi-pass membrane protein</topology>
    </subcellularLocation>
    <subcellularLocation>
        <location evidence="1">Mitochondrion inner membrane</location>
        <topology evidence="1">Multi-pass membrane protein</topology>
    </subcellularLocation>
</comment>
<comment type="catalytic activity">
    <reaction evidence="16">
        <text>ADP(in) + ATP(out) = ADP(out) + ATP(in)</text>
        <dbReference type="Rhea" id="RHEA:34999"/>
        <dbReference type="ChEBI" id="CHEBI:30616"/>
        <dbReference type="ChEBI" id="CHEBI:456216"/>
    </reaction>
</comment>
<dbReference type="Gene3D" id="1.50.40.10">
    <property type="entry name" value="Mitochondrial carrier domain"/>
    <property type="match status" value="1"/>
</dbReference>
<evidence type="ECO:0000256" key="5">
    <source>
        <dbReference type="ARBA" id="ARBA00022481"/>
    </source>
</evidence>
<dbReference type="SUPFAM" id="SSF103506">
    <property type="entry name" value="Mitochondrial carrier"/>
    <property type="match status" value="1"/>
</dbReference>
<protein>
    <recommendedName>
        <fullName evidence="19">ADP/ATP translocase</fullName>
    </recommendedName>
    <alternativeName>
        <fullName evidence="19">ADP,ATP carrier protein</fullName>
    </alternativeName>
</protein>
<keyword evidence="3 18" id="KW-0813">Transport</keyword>
<dbReference type="GO" id="GO:0005743">
    <property type="term" value="C:mitochondrial inner membrane"/>
    <property type="evidence" value="ECO:0007669"/>
    <property type="project" value="UniProtKB-SubCell"/>
</dbReference>
<keyword evidence="8" id="KW-0677">Repeat</keyword>
<reference evidence="20" key="2">
    <citation type="submission" date="2025-08" db="UniProtKB">
        <authorList>
            <consortium name="Ensembl"/>
        </authorList>
    </citation>
    <scope>IDENTIFICATION</scope>
    <source>
        <strain evidence="20">Thorbecke</strain>
    </source>
</reference>
<organism evidence="20 21">
    <name type="scientific">Oryctolagus cuniculus</name>
    <name type="common">Rabbit</name>
    <dbReference type="NCBI Taxonomy" id="9986"/>
    <lineage>
        <taxon>Eukaryota</taxon>
        <taxon>Metazoa</taxon>
        <taxon>Chordata</taxon>
        <taxon>Craniata</taxon>
        <taxon>Vertebrata</taxon>
        <taxon>Euteleostomi</taxon>
        <taxon>Mammalia</taxon>
        <taxon>Eutheria</taxon>
        <taxon>Euarchontoglires</taxon>
        <taxon>Glires</taxon>
        <taxon>Lagomorpha</taxon>
        <taxon>Leporidae</taxon>
        <taxon>Oryctolagus</taxon>
    </lineage>
</organism>
<evidence type="ECO:0000256" key="3">
    <source>
        <dbReference type="ARBA" id="ARBA00022448"/>
    </source>
</evidence>
<keyword evidence="10" id="KW-0702">S-nitrosylation</keyword>
<dbReference type="GO" id="GO:1990544">
    <property type="term" value="P:mitochondrial ATP transmembrane transport"/>
    <property type="evidence" value="ECO:0007669"/>
    <property type="project" value="InterPro"/>
</dbReference>
<evidence type="ECO:0000256" key="4">
    <source>
        <dbReference type="ARBA" id="ARBA00022449"/>
    </source>
</evidence>
<evidence type="ECO:0000256" key="2">
    <source>
        <dbReference type="ARBA" id="ARBA00006375"/>
    </source>
</evidence>
<feature type="repeat" description="Solcar" evidence="17">
    <location>
        <begin position="111"/>
        <end position="201"/>
    </location>
</feature>
<reference evidence="20" key="3">
    <citation type="submission" date="2025-09" db="UniProtKB">
        <authorList>
            <consortium name="Ensembl"/>
        </authorList>
    </citation>
    <scope>IDENTIFICATION</scope>
    <source>
        <strain evidence="20">Thorbecke</strain>
    </source>
</reference>
<dbReference type="PANTHER" id="PTHR45635">
    <property type="entry name" value="ADP,ATP CARRIER PROTEIN 1-RELATED-RELATED"/>
    <property type="match status" value="1"/>
</dbReference>
<evidence type="ECO:0000313" key="21">
    <source>
        <dbReference type="Proteomes" id="UP000001811"/>
    </source>
</evidence>
<comment type="catalytic activity">
    <reaction evidence="15">
        <text>H(+)(in) = H(+)(out)</text>
        <dbReference type="Rhea" id="RHEA:34979"/>
        <dbReference type="ChEBI" id="CHEBI:15378"/>
    </reaction>
</comment>
<evidence type="ECO:0000256" key="19">
    <source>
        <dbReference type="RuleBase" id="RU368008"/>
    </source>
</evidence>
<dbReference type="GO" id="GO:0140021">
    <property type="term" value="P:mitochondrial ADP transmembrane transport"/>
    <property type="evidence" value="ECO:0007669"/>
    <property type="project" value="InterPro"/>
</dbReference>
<keyword evidence="11" id="KW-1133">Transmembrane helix</keyword>
<dbReference type="PRINTS" id="PR00927">
    <property type="entry name" value="ADPTRNSLCASE"/>
</dbReference>
<evidence type="ECO:0000256" key="16">
    <source>
        <dbReference type="ARBA" id="ARBA00024537"/>
    </source>
</evidence>
<keyword evidence="13" id="KW-0496">Mitochondrion</keyword>
<evidence type="ECO:0000313" key="20">
    <source>
        <dbReference type="Ensembl" id="ENSOCUP00000022784.2"/>
    </source>
</evidence>
<sequence length="288" mass="31852">MSDQALSFLKDFLAGGVAAAVSKTAVAPIERVKLLLQVQHASKQISAEKQYKGIIDCVVRIPKEQGFLSFWRGNLANVIRYFPTQALNFAFKDKYKQIFLGGVDRHKQFWRYFAGNLASGGAAGATSLCFVYPLDFARTRLAADVGKGAAQREFSGLGNCLTKIFKSDGLRGLYQGFNVSVQGIIIYRAAYFGVYDTAKGMLPDPKNVHIIVSWMIAQTVTATVRRRMMMQSGRKGADIMYTGTVDCWKKIAKDEGAKAFFKGAWSNVLRGMGGAFVLVLYDEIKKYV</sequence>
<proteinExistence type="inferred from homology"/>
<dbReference type="InterPro" id="IPR018108">
    <property type="entry name" value="MCP_transmembrane"/>
</dbReference>
<keyword evidence="5" id="KW-0488">Methylation</keyword>
<dbReference type="PRINTS" id="PR00926">
    <property type="entry name" value="MITOCARRIER"/>
</dbReference>
<evidence type="ECO:0000256" key="11">
    <source>
        <dbReference type="ARBA" id="ARBA00022989"/>
    </source>
</evidence>
<evidence type="ECO:0000256" key="9">
    <source>
        <dbReference type="ARBA" id="ARBA00022792"/>
    </source>
</evidence>
<dbReference type="Bgee" id="ENSOCUG00000024057">
    <property type="expression patterns" value="Expressed in heart and 9 other cell types or tissues"/>
</dbReference>
<dbReference type="FunFam" id="1.50.40.10:FF:000002">
    <property type="entry name" value="Putative ADP/ATP translocase 2-like"/>
    <property type="match status" value="1"/>
</dbReference>
<dbReference type="Pfam" id="PF00153">
    <property type="entry name" value="Mito_carr"/>
    <property type="match status" value="3"/>
</dbReference>
<dbReference type="InterPro" id="IPR002067">
    <property type="entry name" value="MCP"/>
</dbReference>
<dbReference type="PROSITE" id="PS50920">
    <property type="entry name" value="SOLCAR"/>
    <property type="match status" value="3"/>
</dbReference>
<dbReference type="PANTHER" id="PTHR45635:SF32">
    <property type="entry name" value="ADP_ATP TRANSLOCASE 1"/>
    <property type="match status" value="1"/>
</dbReference>
<dbReference type="InterPro" id="IPR002113">
    <property type="entry name" value="ADT_euk_type"/>
</dbReference>
<evidence type="ECO:0000256" key="13">
    <source>
        <dbReference type="ARBA" id="ARBA00023128"/>
    </source>
</evidence>
<evidence type="ECO:0000256" key="8">
    <source>
        <dbReference type="ARBA" id="ARBA00022737"/>
    </source>
</evidence>
<dbReference type="EMBL" id="AAGW02002054">
    <property type="status" value="NOT_ANNOTATED_CDS"/>
    <property type="molecule type" value="Genomic_DNA"/>
</dbReference>
<keyword evidence="6" id="KW-0597">Phosphoprotein</keyword>
<reference evidence="20 21" key="1">
    <citation type="journal article" date="2011" name="Nature">
        <title>A high-resolution map of human evolutionary constraint using 29 mammals.</title>
        <authorList>
            <person name="Lindblad-Toh K."/>
            <person name="Garber M."/>
            <person name="Zuk O."/>
            <person name="Lin M.F."/>
            <person name="Parker B.J."/>
            <person name="Washietl S."/>
            <person name="Kheradpour P."/>
            <person name="Ernst J."/>
            <person name="Jordan G."/>
            <person name="Mauceli E."/>
            <person name="Ward L.D."/>
            <person name="Lowe C.B."/>
            <person name="Holloway A.K."/>
            <person name="Clamp M."/>
            <person name="Gnerre S."/>
            <person name="Alfoldi J."/>
            <person name="Beal K."/>
            <person name="Chang J."/>
            <person name="Clawson H."/>
            <person name="Cuff J."/>
            <person name="Di Palma F."/>
            <person name="Fitzgerald S."/>
            <person name="Flicek P."/>
            <person name="Guttman M."/>
            <person name="Hubisz M.J."/>
            <person name="Jaffe D.B."/>
            <person name="Jungreis I."/>
            <person name="Kent W.J."/>
            <person name="Kostka D."/>
            <person name="Lara M."/>
            <person name="Martins A.L."/>
            <person name="Massingham T."/>
            <person name="Moltke I."/>
            <person name="Raney B.J."/>
            <person name="Rasmussen M.D."/>
            <person name="Robinson J."/>
            <person name="Stark A."/>
            <person name="Vilella A.J."/>
            <person name="Wen J."/>
            <person name="Xie X."/>
            <person name="Zody M.C."/>
            <person name="Baldwin J."/>
            <person name="Bloom T."/>
            <person name="Chin C.W."/>
            <person name="Heiman D."/>
            <person name="Nicol R."/>
            <person name="Nusbaum C."/>
            <person name="Young S."/>
            <person name="Wilkinson J."/>
            <person name="Worley K.C."/>
            <person name="Kovar C.L."/>
            <person name="Muzny D.M."/>
            <person name="Gibbs R.A."/>
            <person name="Cree A."/>
            <person name="Dihn H.H."/>
            <person name="Fowler G."/>
            <person name="Jhangiani S."/>
            <person name="Joshi V."/>
            <person name="Lee S."/>
            <person name="Lewis L.R."/>
            <person name="Nazareth L.V."/>
            <person name="Okwuonu G."/>
            <person name="Santibanez J."/>
            <person name="Warren W.C."/>
            <person name="Mardis E.R."/>
            <person name="Weinstock G.M."/>
            <person name="Wilson R.K."/>
            <person name="Delehaunty K."/>
            <person name="Dooling D."/>
            <person name="Fronik C."/>
            <person name="Fulton L."/>
            <person name="Fulton B."/>
            <person name="Graves T."/>
            <person name="Minx P."/>
            <person name="Sodergren E."/>
            <person name="Birney E."/>
            <person name="Margulies E.H."/>
            <person name="Herrero J."/>
            <person name="Green E.D."/>
            <person name="Haussler D."/>
            <person name="Siepel A."/>
            <person name="Goldman N."/>
            <person name="Pollard K.S."/>
            <person name="Pedersen J.S."/>
            <person name="Lander E.S."/>
            <person name="Kellis M."/>
        </authorList>
    </citation>
    <scope>NUCLEOTIDE SEQUENCE [LARGE SCALE GENOMIC DNA]</scope>
    <source>
        <strain evidence="20 21">Thorbecke inbred</strain>
    </source>
</reference>
<keyword evidence="12" id="KW-0007">Acetylation</keyword>
<feature type="repeat" description="Solcar" evidence="17">
    <location>
        <begin position="205"/>
        <end position="287"/>
    </location>
</feature>
<dbReference type="GeneTree" id="ENSGT00940000154622"/>
<evidence type="ECO:0000256" key="7">
    <source>
        <dbReference type="ARBA" id="ARBA00022692"/>
    </source>
</evidence>
<dbReference type="InParanoid" id="A0A5S8I4G7"/>
<evidence type="ECO:0000256" key="12">
    <source>
        <dbReference type="ARBA" id="ARBA00022990"/>
    </source>
</evidence>
<dbReference type="InterPro" id="IPR023395">
    <property type="entry name" value="MCP_dom_sf"/>
</dbReference>
<dbReference type="GO" id="GO:0005471">
    <property type="term" value="F:ATP:ADP antiporter activity"/>
    <property type="evidence" value="ECO:0007669"/>
    <property type="project" value="UniProtKB-UniRule"/>
</dbReference>
<dbReference type="SMR" id="A0A5S8I4G7"/>
<evidence type="ECO:0000256" key="17">
    <source>
        <dbReference type="PROSITE-ProRule" id="PRU00282"/>
    </source>
</evidence>